<dbReference type="Gene3D" id="1.10.10.60">
    <property type="entry name" value="Homeodomain-like"/>
    <property type="match status" value="1"/>
</dbReference>
<dbReference type="InterPro" id="IPR044847">
    <property type="entry name" value="KAN_fam"/>
</dbReference>
<dbReference type="GO" id="GO:0000976">
    <property type="term" value="F:transcription cis-regulatory region binding"/>
    <property type="evidence" value="ECO:0007669"/>
    <property type="project" value="InterPro"/>
</dbReference>
<protein>
    <submittedName>
        <fullName evidence="6">Uncharacterized protein</fullName>
    </submittedName>
</protein>
<accession>A0A9D4UDF7</accession>
<dbReference type="InterPro" id="IPR006447">
    <property type="entry name" value="Myb_dom_plants"/>
</dbReference>
<dbReference type="EMBL" id="JABFUD020000019">
    <property type="protein sequence ID" value="KAI5065131.1"/>
    <property type="molecule type" value="Genomic_DNA"/>
</dbReference>
<evidence type="ECO:0000313" key="7">
    <source>
        <dbReference type="Proteomes" id="UP000886520"/>
    </source>
</evidence>
<keyword evidence="2" id="KW-0805">Transcription regulation</keyword>
<comment type="subcellular location">
    <subcellularLocation>
        <location evidence="1">Nucleus</location>
    </subcellularLocation>
</comment>
<dbReference type="GO" id="GO:0006355">
    <property type="term" value="P:regulation of DNA-templated transcription"/>
    <property type="evidence" value="ECO:0007669"/>
    <property type="project" value="InterPro"/>
</dbReference>
<name>A0A9D4UDF7_ADICA</name>
<feature type="compositionally biased region" description="Low complexity" evidence="5">
    <location>
        <begin position="72"/>
        <end position="82"/>
    </location>
</feature>
<evidence type="ECO:0000256" key="1">
    <source>
        <dbReference type="ARBA" id="ARBA00004123"/>
    </source>
</evidence>
<dbReference type="NCBIfam" id="TIGR01557">
    <property type="entry name" value="myb_SHAQKYF"/>
    <property type="match status" value="1"/>
</dbReference>
<evidence type="ECO:0000256" key="5">
    <source>
        <dbReference type="SAM" id="MobiDB-lite"/>
    </source>
</evidence>
<evidence type="ECO:0000313" key="6">
    <source>
        <dbReference type="EMBL" id="KAI5065131.1"/>
    </source>
</evidence>
<reference evidence="6" key="1">
    <citation type="submission" date="2021-01" db="EMBL/GenBank/DDBJ databases">
        <title>Adiantum capillus-veneris genome.</title>
        <authorList>
            <person name="Fang Y."/>
            <person name="Liao Q."/>
        </authorList>
    </citation>
    <scope>NUCLEOTIDE SEQUENCE</scope>
    <source>
        <strain evidence="6">H3</strain>
        <tissue evidence="6">Leaf</tissue>
    </source>
</reference>
<keyword evidence="4" id="KW-0539">Nucleus</keyword>
<comment type="caution">
    <text evidence="6">The sequence shown here is derived from an EMBL/GenBank/DDBJ whole genome shotgun (WGS) entry which is preliminary data.</text>
</comment>
<dbReference type="AlphaFoldDB" id="A0A9D4UDF7"/>
<keyword evidence="7" id="KW-1185">Reference proteome</keyword>
<proteinExistence type="predicted"/>
<dbReference type="GO" id="GO:0010158">
    <property type="term" value="P:abaxial cell fate specification"/>
    <property type="evidence" value="ECO:0007669"/>
    <property type="project" value="InterPro"/>
</dbReference>
<dbReference type="Proteomes" id="UP000886520">
    <property type="component" value="Chromosome 19"/>
</dbReference>
<sequence length="678" mass="73033">MFEMALRDRTSSTAGSLGAGPDLSLNISLPCVNKNQSCSSSQESKSSNEQALGSFELWRMRHDAVADQATRSQSESSSNSNEGTTAMLVNSMSVVRGKEIKKQEEIGYAAAVVKMGGANLQGCASPVMSGRAPTSGAYFPDTNGKSSLTYSSTDQQKHAMLKLLGNDGRSLLQRSASNADPSFTSSSLRSQLLQEQLDSTQHSHAGPTLFPVVMSTDAKESASAAVSWRIRAADHGAGHGEIPLKQQLARLFGGAGGPDSMEPERLAEGMQREVEVKPECGGSSMRTLREDQAAGAGWSAGRPTGSSINIQLWGSSSASSCCSPSLSRTEPGLMPIHRQASMHTPHLAAKENGLVLSGNTTGQAQLLSAAGVSSCDMSPSHNSTITVTMKQSEAALRSVQGKFSTKRSMRAPRMRWTSHLHAHFVHAVEALGGHERATPKSVLELMNVKDLTLAHVKSHLQMYRTVKTTDKSNCINGGFAELFSSPFLRPSHEFGPNGSKLMSNTMGSYMHMNNILKRMQEWGHGHREELSNAVSDVRSFNVGSTRAMPVLHPSKCIFTSLSNNQLSRSSLPWPVRELHGDSHILKGGIFDQPSFVQKQNQRSSLHNDTQVVPKLHKSGDVVNLFSSSTPTSTSSLLRMCEDAETAPNLDLTLGRLNNSPTFAMPKEHIPKELPLLKC</sequence>
<evidence type="ECO:0000256" key="2">
    <source>
        <dbReference type="ARBA" id="ARBA00023015"/>
    </source>
</evidence>
<dbReference type="InterPro" id="IPR009057">
    <property type="entry name" value="Homeodomain-like_sf"/>
</dbReference>
<dbReference type="PANTHER" id="PTHR31496">
    <property type="entry name" value="TRANSCRIPTION FACTOR KAN2-RELATED"/>
    <property type="match status" value="1"/>
</dbReference>
<evidence type="ECO:0000256" key="4">
    <source>
        <dbReference type="ARBA" id="ARBA00023242"/>
    </source>
</evidence>
<dbReference type="PANTHER" id="PTHR31496:SF3">
    <property type="entry name" value="TRANSCRIPTION REPRESSOR KAN1"/>
    <property type="match status" value="1"/>
</dbReference>
<feature type="region of interest" description="Disordered" evidence="5">
    <location>
        <begin position="65"/>
        <end position="85"/>
    </location>
</feature>
<dbReference type="FunFam" id="1.10.10.60:FF:000002">
    <property type="entry name" value="Myb family transcription factor"/>
    <property type="match status" value="1"/>
</dbReference>
<evidence type="ECO:0000256" key="3">
    <source>
        <dbReference type="ARBA" id="ARBA00023163"/>
    </source>
</evidence>
<dbReference type="OrthoDB" id="551907at2759"/>
<organism evidence="6 7">
    <name type="scientific">Adiantum capillus-veneris</name>
    <name type="common">Maidenhair fern</name>
    <dbReference type="NCBI Taxonomy" id="13818"/>
    <lineage>
        <taxon>Eukaryota</taxon>
        <taxon>Viridiplantae</taxon>
        <taxon>Streptophyta</taxon>
        <taxon>Embryophyta</taxon>
        <taxon>Tracheophyta</taxon>
        <taxon>Polypodiopsida</taxon>
        <taxon>Polypodiidae</taxon>
        <taxon>Polypodiales</taxon>
        <taxon>Pteridineae</taxon>
        <taxon>Pteridaceae</taxon>
        <taxon>Vittarioideae</taxon>
        <taxon>Adiantum</taxon>
    </lineage>
</organism>
<dbReference type="SUPFAM" id="SSF46689">
    <property type="entry name" value="Homeodomain-like"/>
    <property type="match status" value="1"/>
</dbReference>
<dbReference type="GO" id="GO:0005634">
    <property type="term" value="C:nucleus"/>
    <property type="evidence" value="ECO:0007669"/>
    <property type="project" value="UniProtKB-SubCell"/>
</dbReference>
<keyword evidence="3" id="KW-0804">Transcription</keyword>
<gene>
    <name evidence="6" type="ORF">GOP47_0019826</name>
</gene>